<gene>
    <name evidence="2" type="ORF">WJX74_010320</name>
</gene>
<dbReference type="SUPFAM" id="SSF82171">
    <property type="entry name" value="DPP6 N-terminal domain-like"/>
    <property type="match status" value="1"/>
</dbReference>
<reference evidence="2 3" key="1">
    <citation type="journal article" date="2024" name="Nat. Commun.">
        <title>Phylogenomics reveals the evolutionary origins of lichenization in chlorophyte algae.</title>
        <authorList>
            <person name="Puginier C."/>
            <person name="Libourel C."/>
            <person name="Otte J."/>
            <person name="Skaloud P."/>
            <person name="Haon M."/>
            <person name="Grisel S."/>
            <person name="Petersen M."/>
            <person name="Berrin J.G."/>
            <person name="Delaux P.M."/>
            <person name="Dal Grande F."/>
            <person name="Keller J."/>
        </authorList>
    </citation>
    <scope>NUCLEOTIDE SEQUENCE [LARGE SCALE GENOMIC DNA]</scope>
    <source>
        <strain evidence="2 3">SAG 2145</strain>
    </source>
</reference>
<feature type="region of interest" description="Disordered" evidence="1">
    <location>
        <begin position="385"/>
        <end position="408"/>
    </location>
</feature>
<protein>
    <submittedName>
        <fullName evidence="2">Uncharacterized protein</fullName>
    </submittedName>
</protein>
<keyword evidence="3" id="KW-1185">Reference proteome</keyword>
<evidence type="ECO:0000313" key="2">
    <source>
        <dbReference type="EMBL" id="KAK9834780.1"/>
    </source>
</evidence>
<accession>A0AAW1RLA5</accession>
<proteinExistence type="predicted"/>
<sequence length="408" mass="45376">MQALLCSQVAFICKVRLGASASVRPLKLKRHESAWEARWAPENPCRSLLLECEDEDMECRLLLLDPSSPGIRARQPTSQWIDQQHKWSIHCFLPAGALLFSRHFGIGFAVLNMDSLDMTATWSSEYQSNKFQASMQERYICVEQSIRKSDERYSMTARNVTVLEQPSLQQKHVLPSPMLEADGQQQAATCYSLHLSPNQEHLAIIWRVDSIEGTTLARSLRIYAMSNGTEVAKFDTLALLLDPDTTQLPRAQLLWSPDSSQVLIRALPAHGPEPFTDEASPVLLCGPSNSLRSFITIPNAHEQALSWSPDGQYIHFDCWGIGQFYYDPPDLSQTCGTVYHEADGQVAFEWSHPGSTVPGIWSAAGCSLCLPSCRTVVAFPSKSSQDGVVQQPWEGPDLPAEEASTFPP</sequence>
<evidence type="ECO:0000256" key="1">
    <source>
        <dbReference type="SAM" id="MobiDB-lite"/>
    </source>
</evidence>
<name>A0AAW1RLA5_9CHLO</name>
<evidence type="ECO:0000313" key="3">
    <source>
        <dbReference type="Proteomes" id="UP001438707"/>
    </source>
</evidence>
<comment type="caution">
    <text evidence="2">The sequence shown here is derived from an EMBL/GenBank/DDBJ whole genome shotgun (WGS) entry which is preliminary data.</text>
</comment>
<organism evidence="2 3">
    <name type="scientific">Apatococcus lobatus</name>
    <dbReference type="NCBI Taxonomy" id="904363"/>
    <lineage>
        <taxon>Eukaryota</taxon>
        <taxon>Viridiplantae</taxon>
        <taxon>Chlorophyta</taxon>
        <taxon>core chlorophytes</taxon>
        <taxon>Trebouxiophyceae</taxon>
        <taxon>Chlorellales</taxon>
        <taxon>Chlorellaceae</taxon>
        <taxon>Apatococcus</taxon>
    </lineage>
</organism>
<dbReference type="EMBL" id="JALJOS010000009">
    <property type="protein sequence ID" value="KAK9834780.1"/>
    <property type="molecule type" value="Genomic_DNA"/>
</dbReference>
<dbReference type="Proteomes" id="UP001438707">
    <property type="component" value="Unassembled WGS sequence"/>
</dbReference>
<dbReference type="AlphaFoldDB" id="A0AAW1RLA5"/>